<dbReference type="RefSeq" id="WP_406831263.1">
    <property type="nucleotide sequence ID" value="NZ_CP157483.1"/>
</dbReference>
<feature type="transmembrane region" description="Helical" evidence="1">
    <location>
        <begin position="225"/>
        <end position="246"/>
    </location>
</feature>
<keyword evidence="1" id="KW-1133">Transmembrane helix</keyword>
<sequence length="656" mass="66905">MSSWYAAWPALVAAAGVLVLPGLVVSLVAGLRGIPAIALAPPLSVTVISVSAVVAGLVGVPFGVLVVAVGTVVLAAALGGVLVAARAFGLRERQPITRSRGADAAGLAGAVVGGVCAAVAVMRGIGKPEVFPQTFDAVFHLNAVWHALQTGDASSLALGTVAAPGRSMGFYPAAWHDVTILVDQLSGAGVVVSASAVSVVIAGIVWPWGCVLLIRQAIGARPGVLVAGGVLSGAFAASPLMLLSYGTLWPNALATVLIPAVLACAVSVLRVPERGVQEPGPDGEPAVSDPGRLRAGVVGLALLPGVLLAHPNAILSAGLLVTVLAIVAGWQWVSAPRTSTARRLVVAAGAVGVVAVELWLVVWSPVFDTTRAISWPSGQTMAQAAGEWILSAPMRTPVPWLASLLVLVGLVAAWRRTSTRWLVVAHVAAGALFVLVAGSDGPVARALSGPWYDDPFRLAALVGVLAVPLAALGLESLVSGVTARLGALGRGRREWAVVGAAVALAVVSGGVYSGADSSVVATWYSSHDIVGPDEQALLERLPQLVPAGTTVAGNPWNGSVLAAPLGDRTMLYPHLQGSWGPDRTIVALHLSAAGSDREVCPAVRRLRLGYVLAGPVSFWKGDWRQARYGGLDVANTPGFEPVAHGGRLTLYRVTAC</sequence>
<organism evidence="2">
    <name type="scientific">Pedococcus sp. KACC 23699</name>
    <dbReference type="NCBI Taxonomy" id="3149228"/>
    <lineage>
        <taxon>Bacteria</taxon>
        <taxon>Bacillati</taxon>
        <taxon>Actinomycetota</taxon>
        <taxon>Actinomycetes</taxon>
        <taxon>Micrococcales</taxon>
        <taxon>Intrasporangiaceae</taxon>
        <taxon>Pedococcus</taxon>
    </lineage>
</organism>
<reference evidence="2" key="1">
    <citation type="submission" date="2024-05" db="EMBL/GenBank/DDBJ databases">
        <authorList>
            <person name="Kim S."/>
            <person name="Heo J."/>
            <person name="Choi H."/>
            <person name="Choi Y."/>
            <person name="Kwon S.-W."/>
            <person name="Kim Y."/>
        </authorList>
    </citation>
    <scope>NUCLEOTIDE SEQUENCE</scope>
    <source>
        <strain evidence="2">KACC 23699</strain>
    </source>
</reference>
<keyword evidence="1" id="KW-0812">Transmembrane</keyword>
<feature type="transmembrane region" description="Helical" evidence="1">
    <location>
        <begin position="345"/>
        <end position="366"/>
    </location>
</feature>
<feature type="transmembrane region" description="Helical" evidence="1">
    <location>
        <begin position="314"/>
        <end position="333"/>
    </location>
</feature>
<dbReference type="InterPro" id="IPR046671">
    <property type="entry name" value="DUF6541"/>
</dbReference>
<evidence type="ECO:0000256" key="1">
    <source>
        <dbReference type="SAM" id="Phobius"/>
    </source>
</evidence>
<feature type="transmembrane region" description="Helical" evidence="1">
    <location>
        <begin position="458"/>
        <end position="483"/>
    </location>
</feature>
<feature type="transmembrane region" description="Helical" evidence="1">
    <location>
        <begin position="64"/>
        <end position="85"/>
    </location>
</feature>
<accession>A0AAU7JUM7</accession>
<feature type="transmembrane region" description="Helical" evidence="1">
    <location>
        <begin position="397"/>
        <end position="414"/>
    </location>
</feature>
<feature type="transmembrane region" description="Helical" evidence="1">
    <location>
        <begin position="421"/>
        <end position="438"/>
    </location>
</feature>
<feature type="transmembrane region" description="Helical" evidence="1">
    <location>
        <begin position="190"/>
        <end position="213"/>
    </location>
</feature>
<name>A0AAU7JUM7_9MICO</name>
<dbReference type="AlphaFoldDB" id="A0AAU7JUM7"/>
<feature type="transmembrane region" description="Helical" evidence="1">
    <location>
        <begin position="36"/>
        <end position="58"/>
    </location>
</feature>
<feature type="transmembrane region" description="Helical" evidence="1">
    <location>
        <begin position="105"/>
        <end position="125"/>
    </location>
</feature>
<proteinExistence type="predicted"/>
<protein>
    <submittedName>
        <fullName evidence="2">DUF6541 family protein</fullName>
    </submittedName>
</protein>
<dbReference type="EMBL" id="CP157483">
    <property type="protein sequence ID" value="XBO43819.1"/>
    <property type="molecule type" value="Genomic_DNA"/>
</dbReference>
<evidence type="ECO:0000313" key="2">
    <source>
        <dbReference type="EMBL" id="XBO43819.1"/>
    </source>
</evidence>
<gene>
    <name evidence="2" type="ORF">ABEG17_00365</name>
</gene>
<dbReference type="Pfam" id="PF20176">
    <property type="entry name" value="DUF6541"/>
    <property type="match status" value="1"/>
</dbReference>
<feature type="transmembrane region" description="Helical" evidence="1">
    <location>
        <begin position="495"/>
        <end position="515"/>
    </location>
</feature>
<feature type="transmembrane region" description="Helical" evidence="1">
    <location>
        <begin position="6"/>
        <end position="29"/>
    </location>
</feature>
<keyword evidence="1" id="KW-0472">Membrane</keyword>